<keyword evidence="2" id="KW-0472">Membrane</keyword>
<dbReference type="PhylomeDB" id="T1IM53"/>
<feature type="compositionally biased region" description="Basic and acidic residues" evidence="1">
    <location>
        <begin position="10"/>
        <end position="21"/>
    </location>
</feature>
<feature type="domain" description="C-type lectin" evidence="3">
    <location>
        <begin position="590"/>
        <end position="701"/>
    </location>
</feature>
<dbReference type="Proteomes" id="UP000014500">
    <property type="component" value="Unassembled WGS sequence"/>
</dbReference>
<dbReference type="InterPro" id="IPR050828">
    <property type="entry name" value="C-type_lectin/matrix_domain"/>
</dbReference>
<dbReference type="EnsemblMetazoa" id="SMAR002047-RA">
    <property type="protein sequence ID" value="SMAR002047-PA"/>
    <property type="gene ID" value="SMAR002047"/>
</dbReference>
<dbReference type="SUPFAM" id="SSF56436">
    <property type="entry name" value="C-type lectin-like"/>
    <property type="match status" value="3"/>
</dbReference>
<dbReference type="HOGENOM" id="CLU_380996_0_0_1"/>
<evidence type="ECO:0000256" key="2">
    <source>
        <dbReference type="SAM" id="Phobius"/>
    </source>
</evidence>
<dbReference type="eggNOG" id="KOG4297">
    <property type="taxonomic scope" value="Eukaryota"/>
</dbReference>
<keyword evidence="2" id="KW-0812">Transmembrane</keyword>
<dbReference type="InterPro" id="IPR001304">
    <property type="entry name" value="C-type_lectin-like"/>
</dbReference>
<dbReference type="STRING" id="126957.T1IM53"/>
<reference evidence="4" key="2">
    <citation type="submission" date="2015-02" db="UniProtKB">
        <authorList>
            <consortium name="EnsemblMetazoa"/>
        </authorList>
    </citation>
    <scope>IDENTIFICATION</scope>
</reference>
<evidence type="ECO:0000259" key="3">
    <source>
        <dbReference type="PROSITE" id="PS50041"/>
    </source>
</evidence>
<accession>T1IM53</accession>
<keyword evidence="5" id="KW-1185">Reference proteome</keyword>
<name>T1IM53_STRMM</name>
<feature type="transmembrane region" description="Helical" evidence="2">
    <location>
        <begin position="38"/>
        <end position="61"/>
    </location>
</feature>
<feature type="region of interest" description="Disordered" evidence="1">
    <location>
        <begin position="70"/>
        <end position="106"/>
    </location>
</feature>
<dbReference type="InterPro" id="IPR016187">
    <property type="entry name" value="CTDL_fold"/>
</dbReference>
<evidence type="ECO:0000313" key="4">
    <source>
        <dbReference type="EnsemblMetazoa" id="SMAR002047-PA"/>
    </source>
</evidence>
<feature type="domain" description="C-type lectin" evidence="3">
    <location>
        <begin position="423"/>
        <end position="542"/>
    </location>
</feature>
<dbReference type="Gene3D" id="3.10.100.10">
    <property type="entry name" value="Mannose-Binding Protein A, subunit A"/>
    <property type="match status" value="3"/>
</dbReference>
<dbReference type="PROSITE" id="PS50041">
    <property type="entry name" value="C_TYPE_LECTIN_2"/>
    <property type="match status" value="2"/>
</dbReference>
<evidence type="ECO:0000313" key="5">
    <source>
        <dbReference type="Proteomes" id="UP000014500"/>
    </source>
</evidence>
<dbReference type="Pfam" id="PF00059">
    <property type="entry name" value="Lectin_C"/>
    <property type="match status" value="2"/>
</dbReference>
<dbReference type="CDD" id="cd00037">
    <property type="entry name" value="CLECT"/>
    <property type="match status" value="3"/>
</dbReference>
<dbReference type="EMBL" id="JH430968">
    <property type="status" value="NOT_ANNOTATED_CDS"/>
    <property type="molecule type" value="Genomic_DNA"/>
</dbReference>
<sequence>MWKNWFSAYRSDDEPGSTREPPDDEFSPEDARGRRKKVIAAVLAGVALLLLILLLCLVLLLTTHESEPAKTEPKSDAVLRSRKMGHLGRNAGKPATRNLGQCRKSPPELTGVVSSWDKVTRKAGTTIVYWCNEDPDEEQVLMVVCTDNSWKIIYEKPTVCSKVLETKKCLGDPVPGTENNPSDWDFESRSVGTRINYRCNPTEGAPIMRKLVCAKDYEWHVDGNLTDNCFCGKPAYYSSPITFVADNWDAEKEVYPPGAIVKYSCKTSMGETHFQTVTCSLNSTWVVTKAGTCFFLGDVSLNYTDSIKYCDQMGGEIVSIGNDAEQDAIRNLLVDEKAFDSTCIHKAYLGIHEDISKQWRSGDGEFVSGISEMFFMVDEGSEKCAAIQRPGYFKLNNVQCTGTSYCQICEYDNNTSNPGCSNPSNKCYLPKTLRGDYAFSLKECQSDGGRLAQVSSIKQLEEIQDLLGKDAHYSEKCNSGFYVDLTSEKRYYKTPANETVNYTKFVDDSRRSMDRHCAVVHELQRYMWSDQDCSLASCFLCRMTGLSEGSVVPRNTSFVPVIPDTKPTLDHRIYIPAGDVAACDLGWVTDGFHCYMFNDTLVNNAEARAICRNNFGSLASLVSPFERNFIVDFLMNRSNVTESTSTWFVESTGGLPSGSDDDIGYPTNLGGSATQCVSVHVSPRVGWSVIDCEAKAGFICHD</sequence>
<dbReference type="PANTHER" id="PTHR45710:SF26">
    <property type="entry name" value="RH26557P"/>
    <property type="match status" value="1"/>
</dbReference>
<organism evidence="4 5">
    <name type="scientific">Strigamia maritima</name>
    <name type="common">European centipede</name>
    <name type="synonym">Geophilus maritimus</name>
    <dbReference type="NCBI Taxonomy" id="126957"/>
    <lineage>
        <taxon>Eukaryota</taxon>
        <taxon>Metazoa</taxon>
        <taxon>Ecdysozoa</taxon>
        <taxon>Arthropoda</taxon>
        <taxon>Myriapoda</taxon>
        <taxon>Chilopoda</taxon>
        <taxon>Pleurostigmophora</taxon>
        <taxon>Geophilomorpha</taxon>
        <taxon>Linotaeniidae</taxon>
        <taxon>Strigamia</taxon>
    </lineage>
</organism>
<dbReference type="InterPro" id="IPR016186">
    <property type="entry name" value="C-type_lectin-like/link_sf"/>
</dbReference>
<protein>
    <recommendedName>
        <fullName evidence="3">C-type lectin domain-containing protein</fullName>
    </recommendedName>
</protein>
<proteinExistence type="predicted"/>
<dbReference type="AlphaFoldDB" id="T1IM53"/>
<feature type="compositionally biased region" description="Basic and acidic residues" evidence="1">
    <location>
        <begin position="70"/>
        <end position="79"/>
    </location>
</feature>
<dbReference type="PANTHER" id="PTHR45710">
    <property type="entry name" value="C-TYPE LECTIN DOMAIN-CONTAINING PROTEIN 180"/>
    <property type="match status" value="1"/>
</dbReference>
<keyword evidence="2" id="KW-1133">Transmembrane helix</keyword>
<dbReference type="SMART" id="SM00034">
    <property type="entry name" value="CLECT"/>
    <property type="match status" value="3"/>
</dbReference>
<evidence type="ECO:0000256" key="1">
    <source>
        <dbReference type="SAM" id="MobiDB-lite"/>
    </source>
</evidence>
<feature type="region of interest" description="Disordered" evidence="1">
    <location>
        <begin position="9"/>
        <end position="31"/>
    </location>
</feature>
<reference evidence="5" key="1">
    <citation type="submission" date="2011-05" db="EMBL/GenBank/DDBJ databases">
        <authorList>
            <person name="Richards S.R."/>
            <person name="Qu J."/>
            <person name="Jiang H."/>
            <person name="Jhangiani S.N."/>
            <person name="Agravi P."/>
            <person name="Goodspeed R."/>
            <person name="Gross S."/>
            <person name="Mandapat C."/>
            <person name="Jackson L."/>
            <person name="Mathew T."/>
            <person name="Pu L."/>
            <person name="Thornton R."/>
            <person name="Saada N."/>
            <person name="Wilczek-Boney K.B."/>
            <person name="Lee S."/>
            <person name="Kovar C."/>
            <person name="Wu Y."/>
            <person name="Scherer S.E."/>
            <person name="Worley K.C."/>
            <person name="Muzny D.M."/>
            <person name="Gibbs R."/>
        </authorList>
    </citation>
    <scope>NUCLEOTIDE SEQUENCE</scope>
    <source>
        <strain evidence="5">Brora</strain>
    </source>
</reference>